<evidence type="ECO:0000313" key="2">
    <source>
        <dbReference type="Proteomes" id="UP000024635"/>
    </source>
</evidence>
<dbReference type="AlphaFoldDB" id="A0A016T5F7"/>
<gene>
    <name evidence="1" type="primary">Acey_s0133.g1761</name>
    <name evidence="1" type="ORF">Y032_0133g1761</name>
</gene>
<evidence type="ECO:0000313" key="1">
    <source>
        <dbReference type="EMBL" id="EYB98198.1"/>
    </source>
</evidence>
<organism evidence="1 2">
    <name type="scientific">Ancylostoma ceylanicum</name>
    <dbReference type="NCBI Taxonomy" id="53326"/>
    <lineage>
        <taxon>Eukaryota</taxon>
        <taxon>Metazoa</taxon>
        <taxon>Ecdysozoa</taxon>
        <taxon>Nematoda</taxon>
        <taxon>Chromadorea</taxon>
        <taxon>Rhabditida</taxon>
        <taxon>Rhabditina</taxon>
        <taxon>Rhabditomorpha</taxon>
        <taxon>Strongyloidea</taxon>
        <taxon>Ancylostomatidae</taxon>
        <taxon>Ancylostomatinae</taxon>
        <taxon>Ancylostoma</taxon>
    </lineage>
</organism>
<sequence>MGTCTCTAANDETARDDSRDARSALLRTAKGAQNNPSVVLSRAVWWLMRRHSRRNVERCRLGWCTVAEVGFTVGTGIHLVVHRCPKVSQ</sequence>
<reference evidence="2" key="1">
    <citation type="journal article" date="2015" name="Nat. Genet.">
        <title>The genome and transcriptome of the zoonotic hookworm Ancylostoma ceylanicum identify infection-specific gene families.</title>
        <authorList>
            <person name="Schwarz E.M."/>
            <person name="Hu Y."/>
            <person name="Antoshechkin I."/>
            <person name="Miller M.M."/>
            <person name="Sternberg P.W."/>
            <person name="Aroian R.V."/>
        </authorList>
    </citation>
    <scope>NUCLEOTIDE SEQUENCE</scope>
    <source>
        <strain evidence="2">HY135</strain>
    </source>
</reference>
<accession>A0A016T5F7</accession>
<proteinExistence type="predicted"/>
<dbReference type="EMBL" id="JARK01001469">
    <property type="protein sequence ID" value="EYB98198.1"/>
    <property type="molecule type" value="Genomic_DNA"/>
</dbReference>
<keyword evidence="2" id="KW-1185">Reference proteome</keyword>
<protein>
    <submittedName>
        <fullName evidence="1">Uncharacterized protein</fullName>
    </submittedName>
</protein>
<name>A0A016T5F7_9BILA</name>
<comment type="caution">
    <text evidence="1">The sequence shown here is derived from an EMBL/GenBank/DDBJ whole genome shotgun (WGS) entry which is preliminary data.</text>
</comment>
<dbReference type="Proteomes" id="UP000024635">
    <property type="component" value="Unassembled WGS sequence"/>
</dbReference>